<proteinExistence type="predicted"/>
<reference evidence="2 3" key="1">
    <citation type="submission" date="2018-08" db="EMBL/GenBank/DDBJ databases">
        <title>Genome Sequence of Clavibacter michiganensis Subspecies type strains, and the Atypical Peach-Colored Strains Isolated from Tomato.</title>
        <authorList>
            <person name="Osdaghi E."/>
            <person name="Portier P."/>
            <person name="Briand M."/>
            <person name="Jacques M.-A."/>
        </authorList>
    </citation>
    <scope>NUCLEOTIDE SEQUENCE [LARGE SCALE GENOMIC DNA]</scope>
    <source>
        <strain evidence="2 3">CFBP 8216</strain>
    </source>
</reference>
<keyword evidence="3" id="KW-1185">Reference proteome</keyword>
<feature type="transmembrane region" description="Helical" evidence="1">
    <location>
        <begin position="79"/>
        <end position="106"/>
    </location>
</feature>
<keyword evidence="1" id="KW-0472">Membrane</keyword>
<evidence type="ECO:0000313" key="3">
    <source>
        <dbReference type="Proteomes" id="UP000265355"/>
    </source>
</evidence>
<evidence type="ECO:0000313" key="2">
    <source>
        <dbReference type="EMBL" id="RII87652.1"/>
    </source>
</evidence>
<dbReference type="Proteomes" id="UP000265355">
    <property type="component" value="Unassembled WGS sequence"/>
</dbReference>
<feature type="transmembrane region" description="Helical" evidence="1">
    <location>
        <begin position="53"/>
        <end position="73"/>
    </location>
</feature>
<feature type="non-terminal residue" evidence="2">
    <location>
        <position position="119"/>
    </location>
</feature>
<comment type="caution">
    <text evidence="2">The sequence shown here is derived from an EMBL/GenBank/DDBJ whole genome shotgun (WGS) entry which is preliminary data.</text>
</comment>
<accession>A0ABX9N1E8</accession>
<protein>
    <submittedName>
        <fullName evidence="2">Esterase</fullName>
    </submittedName>
</protein>
<dbReference type="EMBL" id="QWEE01000504">
    <property type="protein sequence ID" value="RII87652.1"/>
    <property type="molecule type" value="Genomic_DNA"/>
</dbReference>
<organism evidence="2 3">
    <name type="scientific">Clavibacter californiensis</name>
    <dbReference type="NCBI Taxonomy" id="1401995"/>
    <lineage>
        <taxon>Bacteria</taxon>
        <taxon>Bacillati</taxon>
        <taxon>Actinomycetota</taxon>
        <taxon>Actinomycetes</taxon>
        <taxon>Micrococcales</taxon>
        <taxon>Microbacteriaceae</taxon>
        <taxon>Clavibacter</taxon>
    </lineage>
</organism>
<gene>
    <name evidence="2" type="ORF">DZF98_15720</name>
</gene>
<feature type="transmembrane region" description="Helical" evidence="1">
    <location>
        <begin position="12"/>
        <end position="33"/>
    </location>
</feature>
<name>A0ABX9N1E8_9MICO</name>
<sequence length="119" mass="11974">MLHDLADLPIISASFVTASTVLPLVALALLLLVARRARMRTGARAASPTRSAVAILIGAFVGALAGLALAWVLGDLLDLFGVILSVPTRVWTALGGLGLGVAAVVVARSRSAVTGVGGH</sequence>
<keyword evidence="1" id="KW-1133">Transmembrane helix</keyword>
<evidence type="ECO:0000256" key="1">
    <source>
        <dbReference type="SAM" id="Phobius"/>
    </source>
</evidence>
<keyword evidence="1" id="KW-0812">Transmembrane</keyword>